<dbReference type="SUPFAM" id="SSF53850">
    <property type="entry name" value="Periplasmic binding protein-like II"/>
    <property type="match status" value="1"/>
</dbReference>
<comment type="caution">
    <text evidence="6">The sequence shown here is derived from an EMBL/GenBank/DDBJ whole genome shotgun (WGS) entry which is preliminary data.</text>
</comment>
<keyword evidence="2" id="KW-0805">Transcription regulation</keyword>
<dbReference type="PRINTS" id="PR00039">
    <property type="entry name" value="HTHLYSR"/>
</dbReference>
<dbReference type="InterPro" id="IPR037424">
    <property type="entry name" value="NocR_PBP2"/>
</dbReference>
<evidence type="ECO:0000259" key="5">
    <source>
        <dbReference type="PROSITE" id="PS50931"/>
    </source>
</evidence>
<dbReference type="SUPFAM" id="SSF46785">
    <property type="entry name" value="Winged helix' DNA-binding domain"/>
    <property type="match status" value="1"/>
</dbReference>
<dbReference type="AlphaFoldDB" id="A0A0H2M0R9"/>
<dbReference type="Gene3D" id="1.10.10.10">
    <property type="entry name" value="Winged helix-like DNA-binding domain superfamily/Winged helix DNA-binding domain"/>
    <property type="match status" value="1"/>
</dbReference>
<dbReference type="InterPro" id="IPR005119">
    <property type="entry name" value="LysR_subst-bd"/>
</dbReference>
<feature type="domain" description="HTH lysR-type" evidence="5">
    <location>
        <begin position="1"/>
        <end position="58"/>
    </location>
</feature>
<comment type="similarity">
    <text evidence="1">Belongs to the LysR transcriptional regulatory family.</text>
</comment>
<proteinExistence type="inferred from homology"/>
<dbReference type="GO" id="GO:0010628">
    <property type="term" value="P:positive regulation of gene expression"/>
    <property type="evidence" value="ECO:0007669"/>
    <property type="project" value="TreeGrafter"/>
</dbReference>
<dbReference type="PROSITE" id="PS50931">
    <property type="entry name" value="HTH_LYSR"/>
    <property type="match status" value="1"/>
</dbReference>
<dbReference type="InterPro" id="IPR000847">
    <property type="entry name" value="LysR_HTH_N"/>
</dbReference>
<dbReference type="Pfam" id="PF03466">
    <property type="entry name" value="LysR_substrate"/>
    <property type="match status" value="1"/>
</dbReference>
<evidence type="ECO:0000313" key="7">
    <source>
        <dbReference type="Proteomes" id="UP000035170"/>
    </source>
</evidence>
<reference evidence="6 7" key="1">
    <citation type="submission" date="2015-03" db="EMBL/GenBank/DDBJ databases">
        <title>Genome sequence of Variovorax paradoxus TBEA6.</title>
        <authorList>
            <person name="Poehlein A."/>
            <person name="Schuldes J."/>
            <person name="Wuebbeler J.H."/>
            <person name="Hiessl S."/>
            <person name="Steinbuechel A."/>
            <person name="Daniel R."/>
        </authorList>
    </citation>
    <scope>NUCLEOTIDE SEQUENCE [LARGE SCALE GENOMIC DNA]</scope>
    <source>
        <strain evidence="6 7">TBEA6</strain>
    </source>
</reference>
<dbReference type="PANTHER" id="PTHR30427:SF1">
    <property type="entry name" value="TRANSCRIPTIONAL ACTIVATOR PROTEIN LYSR"/>
    <property type="match status" value="1"/>
</dbReference>
<accession>A0A0H2M0R9</accession>
<dbReference type="InterPro" id="IPR036390">
    <property type="entry name" value="WH_DNA-bd_sf"/>
</dbReference>
<dbReference type="EMBL" id="JZWI01000013">
    <property type="protein sequence ID" value="KLN56008.1"/>
    <property type="molecule type" value="Genomic_DNA"/>
</dbReference>
<evidence type="ECO:0000256" key="3">
    <source>
        <dbReference type="ARBA" id="ARBA00023125"/>
    </source>
</evidence>
<organism evidence="6 7">
    <name type="scientific">Variovorax paradoxus</name>
    <dbReference type="NCBI Taxonomy" id="34073"/>
    <lineage>
        <taxon>Bacteria</taxon>
        <taxon>Pseudomonadati</taxon>
        <taxon>Pseudomonadota</taxon>
        <taxon>Betaproteobacteria</taxon>
        <taxon>Burkholderiales</taxon>
        <taxon>Comamonadaceae</taxon>
        <taxon>Variovorax</taxon>
    </lineage>
</organism>
<gene>
    <name evidence="6" type="primary">cynR6</name>
    <name evidence="6" type="ORF">VPARA_26890</name>
</gene>
<protein>
    <submittedName>
        <fullName evidence="6">HTH-type transcriptional regulator CynR</fullName>
    </submittedName>
</protein>
<evidence type="ECO:0000256" key="1">
    <source>
        <dbReference type="ARBA" id="ARBA00009437"/>
    </source>
</evidence>
<dbReference type="Proteomes" id="UP000035170">
    <property type="component" value="Unassembled WGS sequence"/>
</dbReference>
<keyword evidence="4" id="KW-0804">Transcription</keyword>
<evidence type="ECO:0000256" key="4">
    <source>
        <dbReference type="ARBA" id="ARBA00023163"/>
    </source>
</evidence>
<keyword evidence="7" id="KW-1185">Reference proteome</keyword>
<dbReference type="GO" id="GO:0043565">
    <property type="term" value="F:sequence-specific DNA binding"/>
    <property type="evidence" value="ECO:0007669"/>
    <property type="project" value="TreeGrafter"/>
</dbReference>
<dbReference type="GO" id="GO:0003700">
    <property type="term" value="F:DNA-binding transcription factor activity"/>
    <property type="evidence" value="ECO:0007669"/>
    <property type="project" value="InterPro"/>
</dbReference>
<dbReference type="Pfam" id="PF00126">
    <property type="entry name" value="HTH_1"/>
    <property type="match status" value="1"/>
</dbReference>
<dbReference type="InterPro" id="IPR036388">
    <property type="entry name" value="WH-like_DNA-bd_sf"/>
</dbReference>
<dbReference type="PANTHER" id="PTHR30427">
    <property type="entry name" value="TRANSCRIPTIONAL ACTIVATOR PROTEIN LYSR"/>
    <property type="match status" value="1"/>
</dbReference>
<dbReference type="PATRIC" id="fig|34073.19.peg.2766"/>
<name>A0A0H2M0R9_VARPD</name>
<dbReference type="RefSeq" id="WP_021004629.1">
    <property type="nucleotide sequence ID" value="NZ_JZWI01000013.1"/>
</dbReference>
<evidence type="ECO:0000313" key="6">
    <source>
        <dbReference type="EMBL" id="KLN56008.1"/>
    </source>
</evidence>
<evidence type="ECO:0000256" key="2">
    <source>
        <dbReference type="ARBA" id="ARBA00023015"/>
    </source>
</evidence>
<keyword evidence="3" id="KW-0238">DNA-binding</keyword>
<sequence>MKIRQLEAFRAVMLWQTVTRAAESLHVSQPAVTRLVADLEESVGFPLFLRVRGRLQPTAEAEALNEEVERSLLGMERIARTAEEIRSLQRGALRIAAAPALALSFLPRAIAGFLAEHNDIRVSLANHSSRTVVDMVVGERCDVGFVVLPISHSSTHGERLIATRMVCVMRSDHRLAKKKVIRPADLAGEHFVSHPHAIESRLHVDALFASYGIERKLQVETQVSAGVCAMVAAGLGVSLVDPITALEHAGQGLSFLPFEPMMVTDFSVLTPVRRSSSLLVSAFVDHVRKFALAQLDPRFVSA</sequence>
<dbReference type="CDD" id="cd08415">
    <property type="entry name" value="PBP2_LysR_opines_like"/>
    <property type="match status" value="1"/>
</dbReference>
<dbReference type="Gene3D" id="3.40.190.290">
    <property type="match status" value="1"/>
</dbReference>